<comment type="caution">
    <text evidence="2">The sequence shown here is derived from an EMBL/GenBank/DDBJ whole genome shotgun (WGS) entry which is preliminary data.</text>
</comment>
<proteinExistence type="predicted"/>
<keyword evidence="3" id="KW-1185">Reference proteome</keyword>
<name>A0ABD6CXB7_9EURY</name>
<dbReference type="AlphaFoldDB" id="A0ABD6CXB7"/>
<evidence type="ECO:0000313" key="2">
    <source>
        <dbReference type="EMBL" id="MFD1633078.1"/>
    </source>
</evidence>
<gene>
    <name evidence="2" type="ORF">ACFSBJ_04925</name>
</gene>
<organism evidence="2 3">
    <name type="scientific">Haloplanus ruber</name>
    <dbReference type="NCBI Taxonomy" id="869892"/>
    <lineage>
        <taxon>Archaea</taxon>
        <taxon>Methanobacteriati</taxon>
        <taxon>Methanobacteriota</taxon>
        <taxon>Stenosarchaea group</taxon>
        <taxon>Halobacteria</taxon>
        <taxon>Halobacteriales</taxon>
        <taxon>Haloferacaceae</taxon>
        <taxon>Haloplanus</taxon>
    </lineage>
</organism>
<reference evidence="2 3" key="1">
    <citation type="journal article" date="2019" name="Int. J. Syst. Evol. Microbiol.">
        <title>The Global Catalogue of Microorganisms (GCM) 10K type strain sequencing project: providing services to taxonomists for standard genome sequencing and annotation.</title>
        <authorList>
            <consortium name="The Broad Institute Genomics Platform"/>
            <consortium name="The Broad Institute Genome Sequencing Center for Infectious Disease"/>
            <person name="Wu L."/>
            <person name="Ma J."/>
        </authorList>
    </citation>
    <scope>NUCLEOTIDE SEQUENCE [LARGE SCALE GENOMIC DNA]</scope>
    <source>
        <strain evidence="2 3">CGMCC 1.10594</strain>
    </source>
</reference>
<sequence>MSTHQQSTTDTRTEPTLTDGRWTAETNGTTGETPVDPAHMTQHQFTADARYRLPNLVDDENRAMF</sequence>
<protein>
    <submittedName>
        <fullName evidence="2">Uncharacterized protein</fullName>
    </submittedName>
</protein>
<dbReference type="Proteomes" id="UP001597075">
    <property type="component" value="Unassembled WGS sequence"/>
</dbReference>
<evidence type="ECO:0000256" key="1">
    <source>
        <dbReference type="SAM" id="MobiDB-lite"/>
    </source>
</evidence>
<dbReference type="EMBL" id="JBHUDL010000006">
    <property type="protein sequence ID" value="MFD1633078.1"/>
    <property type="molecule type" value="Genomic_DNA"/>
</dbReference>
<feature type="region of interest" description="Disordered" evidence="1">
    <location>
        <begin position="1"/>
        <end position="38"/>
    </location>
</feature>
<dbReference type="RefSeq" id="WP_256406870.1">
    <property type="nucleotide sequence ID" value="NZ_CP187151.1"/>
</dbReference>
<feature type="compositionally biased region" description="Low complexity" evidence="1">
    <location>
        <begin position="8"/>
        <end position="18"/>
    </location>
</feature>
<accession>A0ABD6CXB7</accession>
<evidence type="ECO:0000313" key="3">
    <source>
        <dbReference type="Proteomes" id="UP001597075"/>
    </source>
</evidence>